<evidence type="ECO:0000256" key="2">
    <source>
        <dbReference type="ARBA" id="ARBA00023043"/>
    </source>
</evidence>
<dbReference type="PANTHER" id="PTHR24123">
    <property type="entry name" value="ANKYRIN REPEAT-CONTAINING"/>
    <property type="match status" value="1"/>
</dbReference>
<feature type="repeat" description="ANK" evidence="3">
    <location>
        <begin position="306"/>
        <end position="338"/>
    </location>
</feature>
<feature type="domain" description="RING-type" evidence="7">
    <location>
        <begin position="704"/>
        <end position="738"/>
    </location>
</feature>
<dbReference type="SMART" id="SM00248">
    <property type="entry name" value="ANK"/>
    <property type="match status" value="12"/>
</dbReference>
<organism evidence="8 9">
    <name type="scientific">Aureococcus anophagefferens</name>
    <name type="common">Harmful bloom alga</name>
    <dbReference type="NCBI Taxonomy" id="44056"/>
    <lineage>
        <taxon>Eukaryota</taxon>
        <taxon>Sar</taxon>
        <taxon>Stramenopiles</taxon>
        <taxon>Ochrophyta</taxon>
        <taxon>Pelagophyceae</taxon>
        <taxon>Pelagomonadales</taxon>
        <taxon>Pelagomonadaceae</taxon>
        <taxon>Aureococcus</taxon>
    </lineage>
</organism>
<reference evidence="8 9" key="1">
    <citation type="submission" date="2024-03" db="EMBL/GenBank/DDBJ databases">
        <title>Aureococcus anophagefferens CCMP1851 and Kratosvirus quantuckense: Draft genome of a second virus-susceptible host strain in the model system.</title>
        <authorList>
            <person name="Chase E."/>
            <person name="Truchon A.R."/>
            <person name="Schepens W."/>
            <person name="Wilhelm S.W."/>
        </authorList>
    </citation>
    <scope>NUCLEOTIDE SEQUENCE [LARGE SCALE GENOMIC DNA]</scope>
    <source>
        <strain evidence="8 9">CCMP1851</strain>
    </source>
</reference>
<dbReference type="Proteomes" id="UP001363151">
    <property type="component" value="Unassembled WGS sequence"/>
</dbReference>
<evidence type="ECO:0000256" key="3">
    <source>
        <dbReference type="PROSITE-ProRule" id="PRU00023"/>
    </source>
</evidence>
<feature type="repeat" description="ANK" evidence="3">
    <location>
        <begin position="438"/>
        <end position="470"/>
    </location>
</feature>
<feature type="repeat" description="ANK" evidence="3">
    <location>
        <begin position="240"/>
        <end position="272"/>
    </location>
</feature>
<dbReference type="PROSITE" id="PS50297">
    <property type="entry name" value="ANK_REP_REGION"/>
    <property type="match status" value="7"/>
</dbReference>
<keyword evidence="1" id="KW-0677">Repeat</keyword>
<evidence type="ECO:0000256" key="6">
    <source>
        <dbReference type="SAM" id="SignalP"/>
    </source>
</evidence>
<dbReference type="SUPFAM" id="SSF48403">
    <property type="entry name" value="Ankyrin repeat"/>
    <property type="match status" value="2"/>
</dbReference>
<dbReference type="PROSITE" id="PS50088">
    <property type="entry name" value="ANK_REPEAT"/>
    <property type="match status" value="7"/>
</dbReference>
<evidence type="ECO:0000313" key="9">
    <source>
        <dbReference type="Proteomes" id="UP001363151"/>
    </source>
</evidence>
<feature type="repeat" description="ANK" evidence="3">
    <location>
        <begin position="405"/>
        <end position="437"/>
    </location>
</feature>
<evidence type="ECO:0000256" key="4">
    <source>
        <dbReference type="PROSITE-ProRule" id="PRU00175"/>
    </source>
</evidence>
<keyword evidence="4" id="KW-0479">Metal-binding</keyword>
<evidence type="ECO:0000313" key="8">
    <source>
        <dbReference type="EMBL" id="KAK7242057.1"/>
    </source>
</evidence>
<keyword evidence="6" id="KW-0732">Signal</keyword>
<dbReference type="InterPro" id="IPR001841">
    <property type="entry name" value="Znf_RING"/>
</dbReference>
<dbReference type="EMBL" id="JBBJCI010000151">
    <property type="protein sequence ID" value="KAK7242057.1"/>
    <property type="molecule type" value="Genomic_DNA"/>
</dbReference>
<keyword evidence="4" id="KW-0863">Zinc-finger</keyword>
<dbReference type="InterPro" id="IPR013083">
    <property type="entry name" value="Znf_RING/FYVE/PHD"/>
</dbReference>
<evidence type="ECO:0000256" key="1">
    <source>
        <dbReference type="ARBA" id="ARBA00022737"/>
    </source>
</evidence>
<keyword evidence="5" id="KW-0175">Coiled coil</keyword>
<keyword evidence="4" id="KW-0862">Zinc</keyword>
<dbReference type="InterPro" id="IPR036770">
    <property type="entry name" value="Ankyrin_rpt-contain_sf"/>
</dbReference>
<dbReference type="Pfam" id="PF12796">
    <property type="entry name" value="Ank_2"/>
    <property type="match status" value="3"/>
</dbReference>
<gene>
    <name evidence="8" type="ORF">SO694_00018477</name>
</gene>
<dbReference type="Gene3D" id="3.30.40.10">
    <property type="entry name" value="Zinc/RING finger domain, C3HC4 (zinc finger)"/>
    <property type="match status" value="1"/>
</dbReference>
<dbReference type="Pfam" id="PF13637">
    <property type="entry name" value="Ank_4"/>
    <property type="match status" value="1"/>
</dbReference>
<evidence type="ECO:0000256" key="5">
    <source>
        <dbReference type="SAM" id="Coils"/>
    </source>
</evidence>
<dbReference type="PRINTS" id="PR01415">
    <property type="entry name" value="ANKYRIN"/>
</dbReference>
<feature type="repeat" description="ANK" evidence="3">
    <location>
        <begin position="273"/>
        <end position="305"/>
    </location>
</feature>
<feature type="repeat" description="ANK" evidence="3">
    <location>
        <begin position="372"/>
        <end position="404"/>
    </location>
</feature>
<protein>
    <recommendedName>
        <fullName evidence="7">RING-type domain-containing protein</fullName>
    </recommendedName>
</protein>
<feature type="repeat" description="ANK" evidence="3">
    <location>
        <begin position="72"/>
        <end position="104"/>
    </location>
</feature>
<comment type="caution">
    <text evidence="8">The sequence shown here is derived from an EMBL/GenBank/DDBJ whole genome shotgun (WGS) entry which is preliminary data.</text>
</comment>
<dbReference type="PANTHER" id="PTHR24123:SF33">
    <property type="entry name" value="PROTEIN HOS4"/>
    <property type="match status" value="1"/>
</dbReference>
<keyword evidence="9" id="KW-1185">Reference proteome</keyword>
<dbReference type="Gene3D" id="1.25.40.20">
    <property type="entry name" value="Ankyrin repeat-containing domain"/>
    <property type="match status" value="3"/>
</dbReference>
<evidence type="ECO:0000259" key="7">
    <source>
        <dbReference type="PROSITE" id="PS50089"/>
    </source>
</evidence>
<name>A0ABR1G0M1_AURAN</name>
<dbReference type="PROSITE" id="PS50089">
    <property type="entry name" value="ZF_RING_2"/>
    <property type="match status" value="1"/>
</dbReference>
<feature type="signal peptide" evidence="6">
    <location>
        <begin position="1"/>
        <end position="16"/>
    </location>
</feature>
<dbReference type="InterPro" id="IPR002110">
    <property type="entry name" value="Ankyrin_rpt"/>
</dbReference>
<dbReference type="Pfam" id="PF13920">
    <property type="entry name" value="zf-C3HC4_3"/>
    <property type="match status" value="1"/>
</dbReference>
<keyword evidence="2 3" id="KW-0040">ANK repeat</keyword>
<dbReference type="InterPro" id="IPR051165">
    <property type="entry name" value="Multifunctional_ANK_Repeat"/>
</dbReference>
<feature type="coiled-coil region" evidence="5">
    <location>
        <begin position="560"/>
        <end position="601"/>
    </location>
</feature>
<sequence length="750" mass="78388">MRRLLALAALARVVSKETPPNGAPWRHSEVNGQRTLEVYRDGWGVAHYAAWDNDVATLEAVDGATLAARDAHGQAAVHVAAMAGHVAALEMLAARGAAGEVNGRGETAVAVAAQLGRATWLKRAGELGGTELLDAGSPPPAYLAARHGHGRAVDALGRGGADLGAVFRGWTPACAAAAEGHAAAIAALASHGGERVVATAFEGERGFASPAWLAALGNHAAVVEELAKFVDLKDVAHPQNGWSPLHVAVEKGHLEVLEALASAGQDLNRRTHDSYAPIHRAAYLGRADVAGVLADYGADLDASTRDGASAVFVAAQYGHAGVIEVLASYGADVDAAKRDAATPASVAAQNGHAACVDVLADAAADLDRPKDDSYAPLHLAAYYGHADVVEVLARRGADVDARNPEGYAAAHVAAQRGHGAVLRALKAAGADLGRRNAKGLTPAFMAAQYGMADALVELARAGADLDAADDSGWTPEMVSIHQGHVDTLAIFTEARTKKLENRTSAPDDVGEEDEAGCGGWTWKTRLGWVALSVAASLSTVLVADAAEGKRRRAPPDDGRSAELQRALDAANSELRELGVEIDAERIARDAAEARAKDAEASRAAAAAVARTREAKAKEREAKLAGDLRDLRKRRDRDARAKDVDQLLGLDVSRLHVSVLTKLTQKIPALLHKVTREHLRREMAAANPAATSPRAHAEPDQASECIVCLEASREVAFGCGHLCVCDGCSTVVGECPICRAPITERRRIFSS</sequence>
<accession>A0ABR1G0M1</accession>
<proteinExistence type="predicted"/>
<feature type="chain" id="PRO_5047285395" description="RING-type domain-containing protein" evidence="6">
    <location>
        <begin position="17"/>
        <end position="750"/>
    </location>
</feature>